<reference evidence="4 5" key="1">
    <citation type="submission" date="2019-05" db="EMBL/GenBank/DDBJ databases">
        <authorList>
            <consortium name="Pathogen Informatics"/>
        </authorList>
    </citation>
    <scope>NUCLEOTIDE SEQUENCE [LARGE SCALE GENOMIC DNA]</scope>
    <source>
        <strain evidence="4 5">NCTC503</strain>
    </source>
</reference>
<dbReference type="InterPro" id="IPR013196">
    <property type="entry name" value="HTH_11"/>
</dbReference>
<dbReference type="RefSeq" id="WP_138210750.1">
    <property type="nucleotide sequence ID" value="NZ_CBCRUQ010000028.1"/>
</dbReference>
<evidence type="ECO:0000259" key="2">
    <source>
        <dbReference type="Pfam" id="PF13280"/>
    </source>
</evidence>
<dbReference type="PANTHER" id="PTHR34580:SF1">
    <property type="entry name" value="PROTEIN PAFC"/>
    <property type="match status" value="1"/>
</dbReference>
<dbReference type="AlphaFoldDB" id="A0A4U9RP72"/>
<evidence type="ECO:0000259" key="3">
    <source>
        <dbReference type="Pfam" id="PF25583"/>
    </source>
</evidence>
<organism evidence="4 5">
    <name type="scientific">Hathewaya histolytica</name>
    <name type="common">Clostridium histolyticum</name>
    <dbReference type="NCBI Taxonomy" id="1498"/>
    <lineage>
        <taxon>Bacteria</taxon>
        <taxon>Bacillati</taxon>
        <taxon>Bacillota</taxon>
        <taxon>Clostridia</taxon>
        <taxon>Eubacteriales</taxon>
        <taxon>Clostridiaceae</taxon>
        <taxon>Hathewaya</taxon>
    </lineage>
</organism>
<dbReference type="EMBL" id="LR590481">
    <property type="protein sequence ID" value="VTQ93839.1"/>
    <property type="molecule type" value="Genomic_DNA"/>
</dbReference>
<keyword evidence="5" id="KW-1185">Reference proteome</keyword>
<dbReference type="SUPFAM" id="SSF46785">
    <property type="entry name" value="Winged helix' DNA-binding domain"/>
    <property type="match status" value="1"/>
</dbReference>
<dbReference type="InterPro" id="IPR057727">
    <property type="entry name" value="WCX_dom"/>
</dbReference>
<protein>
    <submittedName>
        <fullName evidence="4">Putative transcriptional regulator</fullName>
    </submittedName>
</protein>
<evidence type="ECO:0000313" key="5">
    <source>
        <dbReference type="Proteomes" id="UP000308489"/>
    </source>
</evidence>
<dbReference type="InterPro" id="IPR036388">
    <property type="entry name" value="WH-like_DNA-bd_sf"/>
</dbReference>
<dbReference type="Pfam" id="PF13280">
    <property type="entry name" value="WYL"/>
    <property type="match status" value="1"/>
</dbReference>
<accession>A0A4U9RP72</accession>
<feature type="domain" description="Helix-turn-helix type 11" evidence="1">
    <location>
        <begin position="5"/>
        <end position="56"/>
    </location>
</feature>
<evidence type="ECO:0000259" key="1">
    <source>
        <dbReference type="Pfam" id="PF08279"/>
    </source>
</evidence>
<dbReference type="PIRSF" id="PIRSF016838">
    <property type="entry name" value="PafC"/>
    <property type="match status" value="1"/>
</dbReference>
<dbReference type="InterPro" id="IPR026881">
    <property type="entry name" value="WYL_dom"/>
</dbReference>
<evidence type="ECO:0000313" key="4">
    <source>
        <dbReference type="EMBL" id="VTQ93839.1"/>
    </source>
</evidence>
<dbReference type="KEGG" id="hhw:NCTC503_02195"/>
<sequence length="310" mass="36496">MQESRLFRIVYYLLKNGHTTAQELAKELEVSIRTIYRDVDRLSISGIPICCTQGKGGGINLLDRYIFDKGMVSETEQQSIITALQSLNEITEEVDNDLILKLSALFKQNNPNWLQIDFSRWGNKNIDTRKFNTIKATILNRQVLTFRYVSNYGKDNLRRVKPIRICYKSKGWYLQAYCMDKNDFRIYKINRMLELRASNELFDDFFTPPPLEDFKKENDYTTIKMKFKKSSAYRVYDEFDESDIKLLENGHIIVECNLPDDDWLYGYLFSFCGTVEVLEPEHIRKSFIDILESVYIHYKSVDKGEVVFSE</sequence>
<name>A0A4U9RP72_HATHI</name>
<dbReference type="InterPro" id="IPR051534">
    <property type="entry name" value="CBASS_pafABC_assoc_protein"/>
</dbReference>
<dbReference type="Proteomes" id="UP000308489">
    <property type="component" value="Chromosome 1"/>
</dbReference>
<dbReference type="InterPro" id="IPR036390">
    <property type="entry name" value="WH_DNA-bd_sf"/>
</dbReference>
<dbReference type="Gene3D" id="1.10.10.10">
    <property type="entry name" value="Winged helix-like DNA-binding domain superfamily/Winged helix DNA-binding domain"/>
    <property type="match status" value="1"/>
</dbReference>
<dbReference type="OrthoDB" id="9815009at2"/>
<dbReference type="Pfam" id="PF25583">
    <property type="entry name" value="WCX"/>
    <property type="match status" value="1"/>
</dbReference>
<proteinExistence type="predicted"/>
<dbReference type="PROSITE" id="PS52050">
    <property type="entry name" value="WYL"/>
    <property type="match status" value="1"/>
</dbReference>
<dbReference type="Pfam" id="PF08279">
    <property type="entry name" value="HTH_11"/>
    <property type="match status" value="1"/>
</dbReference>
<dbReference type="PANTHER" id="PTHR34580">
    <property type="match status" value="1"/>
</dbReference>
<gene>
    <name evidence="4" type="ORF">NCTC503_02195</name>
</gene>
<feature type="domain" description="WYL" evidence="2">
    <location>
        <begin position="130"/>
        <end position="196"/>
    </location>
</feature>
<dbReference type="InterPro" id="IPR028349">
    <property type="entry name" value="PafC-like"/>
</dbReference>
<feature type="domain" description="WCX" evidence="3">
    <location>
        <begin position="222"/>
        <end position="293"/>
    </location>
</feature>